<name>A0ABY6SDF5_PODCO</name>
<feature type="region of interest" description="Disordered" evidence="1">
    <location>
        <begin position="594"/>
        <end position="622"/>
    </location>
</feature>
<evidence type="ECO:0000313" key="3">
    <source>
        <dbReference type="Proteomes" id="UP000280685"/>
    </source>
</evidence>
<feature type="compositionally biased region" description="Polar residues" evidence="1">
    <location>
        <begin position="662"/>
        <end position="682"/>
    </location>
</feature>
<evidence type="ECO:0000256" key="1">
    <source>
        <dbReference type="SAM" id="MobiDB-lite"/>
    </source>
</evidence>
<feature type="region of interest" description="Disordered" evidence="1">
    <location>
        <begin position="662"/>
        <end position="717"/>
    </location>
</feature>
<keyword evidence="3" id="KW-1185">Reference proteome</keyword>
<dbReference type="Proteomes" id="UP000280685">
    <property type="component" value="Chromosome 5"/>
</dbReference>
<proteinExistence type="predicted"/>
<organism evidence="2 3">
    <name type="scientific">Podospora comata</name>
    <dbReference type="NCBI Taxonomy" id="48703"/>
    <lineage>
        <taxon>Eukaryota</taxon>
        <taxon>Fungi</taxon>
        <taxon>Dikarya</taxon>
        <taxon>Ascomycota</taxon>
        <taxon>Pezizomycotina</taxon>
        <taxon>Sordariomycetes</taxon>
        <taxon>Sordariomycetidae</taxon>
        <taxon>Sordariales</taxon>
        <taxon>Podosporaceae</taxon>
        <taxon>Podospora</taxon>
    </lineage>
</organism>
<protein>
    <submittedName>
        <fullName evidence="2">Uncharacterized protein</fullName>
    </submittedName>
</protein>
<feature type="compositionally biased region" description="Polar residues" evidence="1">
    <location>
        <begin position="690"/>
        <end position="717"/>
    </location>
</feature>
<dbReference type="EMBL" id="LR026968">
    <property type="protein sequence ID" value="VBB80825.1"/>
    <property type="molecule type" value="Genomic_DNA"/>
</dbReference>
<gene>
    <name evidence="2" type="ORF">PODCO_501090</name>
</gene>
<evidence type="ECO:0000313" key="2">
    <source>
        <dbReference type="EMBL" id="VBB80825.1"/>
    </source>
</evidence>
<accession>A0ABY6SDF5</accession>
<sequence length="717" mass="78764">MTSLLRAIKIQNHSSDNTALLPMRVNPPRAEPDAAQLKEKLASLNLKGDVSAAQISAELEKSPSPQDSDAFSVVASGADSGYGSAASTPQENKHNFLDRTSVPVSVPQVFDKPISDDQRDRFFDFRYQYTNSLWKAISKGNKKAHPGDISMKLKYMGSDEESAKLFIVIQCEKRVAKRVRHFFAQEHIQQDLKPDFEVYILDKGVIRLSTEDALDVFAHLDGRVTFCGMSIRMVVDTAETIATFGGLITVTRGEITEVFGLTASHPVEGSNDLDRSDDDDFDSEEFTDTDSISELNESYAYPQPSHSPKLNAMTSIGKVAHDSLRLSSTTSANHDWALIKLNTAVLLPNLAPDSHPPSIFGINLLASRVPLQPQQKIDVVVMTSHGLQKGSLVSNGSSIMMFPGRTFLQTLDLVLRSDSELRPGDSGSWVVSETTHEVYGHVISVDALGEAHVVPLESTLSDIRAQLDVDEVALPTKADLELSWTETPKITGDSAMPMGDYELDQDHDTADTQHKVGLHGLTSILTQEKHQPACTIREITDSSDSALSVVQPVFRVPLPLSTLAEQSRQFAKKQNEVYLFRQTKLLDSHVTTCGEQSTPTLPSLHPMTEALSGSSKRNGKQRLSGLYNRLKVRFSRKNKVLETRERVMNWVTPPSATSYPGVSPYSQVYSPHHQQSVHSSAKPSIEPDSGYSSMNSTPVHTPPLSTDSPSNLLEYSG</sequence>
<reference evidence="2" key="1">
    <citation type="submission" date="2018-02" db="EMBL/GenBank/DDBJ databases">
        <authorList>
            <person name="Silar P."/>
        </authorList>
    </citation>
    <scope>NUCLEOTIDE SEQUENCE [LARGE SCALE GENOMIC DNA]</scope>
    <source>
        <strain evidence="2">T</strain>
    </source>
</reference>